<evidence type="ECO:0000313" key="2">
    <source>
        <dbReference type="EMBL" id="EGF89566.1"/>
    </source>
</evidence>
<keyword evidence="3" id="KW-1185">Reference proteome</keyword>
<reference evidence="3" key="1">
    <citation type="submission" date="2011-03" db="EMBL/GenBank/DDBJ databases">
        <title>Draft genome sequence of Brevundimonas diminuta.</title>
        <authorList>
            <person name="Brown P.J.B."/>
            <person name="Buechlein A."/>
            <person name="Hemmerich C."/>
            <person name="Brun Y.V."/>
        </authorList>
    </citation>
    <scope>NUCLEOTIDE SEQUENCE [LARGE SCALE GENOMIC DNA]</scope>
    <source>
        <strain evidence="3">C19</strain>
    </source>
</reference>
<dbReference type="Pfam" id="PF01551">
    <property type="entry name" value="Peptidase_M23"/>
    <property type="match status" value="1"/>
</dbReference>
<accession>F4QS46</accession>
<feature type="domain" description="M23ase beta-sheet core" evidence="1">
    <location>
        <begin position="161"/>
        <end position="256"/>
    </location>
</feature>
<dbReference type="InterPro" id="IPR016047">
    <property type="entry name" value="M23ase_b-sheet_dom"/>
</dbReference>
<proteinExistence type="predicted"/>
<dbReference type="eggNOG" id="COG0739">
    <property type="taxonomic scope" value="Bacteria"/>
</dbReference>
<dbReference type="SUPFAM" id="SSF51261">
    <property type="entry name" value="Duplicated hybrid motif"/>
    <property type="match status" value="1"/>
</dbReference>
<dbReference type="PANTHER" id="PTHR21666">
    <property type="entry name" value="PEPTIDASE-RELATED"/>
    <property type="match status" value="1"/>
</dbReference>
<protein>
    <submittedName>
        <fullName evidence="2">Peptidase family M23 family protein</fullName>
    </submittedName>
</protein>
<name>F4QS46_9CAUL</name>
<dbReference type="InterPro" id="IPR050570">
    <property type="entry name" value="Cell_wall_metabolism_enzyme"/>
</dbReference>
<gene>
    <name evidence="2" type="ORF">ABI_39830</name>
</gene>
<dbReference type="InterPro" id="IPR011055">
    <property type="entry name" value="Dup_hybrid_motif"/>
</dbReference>
<organism evidence="2 3">
    <name type="scientific">Asticcacaulis biprosthecium C19</name>
    <dbReference type="NCBI Taxonomy" id="715226"/>
    <lineage>
        <taxon>Bacteria</taxon>
        <taxon>Pseudomonadati</taxon>
        <taxon>Pseudomonadota</taxon>
        <taxon>Alphaproteobacteria</taxon>
        <taxon>Caulobacterales</taxon>
        <taxon>Caulobacteraceae</taxon>
        <taxon>Asticcacaulis</taxon>
    </lineage>
</organism>
<dbReference type="Gene3D" id="2.70.70.10">
    <property type="entry name" value="Glucose Permease (Domain IIA)"/>
    <property type="match status" value="1"/>
</dbReference>
<dbReference type="HOGENOM" id="CLU_029425_5_5_5"/>
<dbReference type="EMBL" id="GL883080">
    <property type="protein sequence ID" value="EGF89566.1"/>
    <property type="molecule type" value="Genomic_DNA"/>
</dbReference>
<dbReference type="STRING" id="715226.ABI_39830"/>
<sequence length="261" mass="28347">MLVPATASAQPLPFNLKGRFVQGGYAMGQTTPGAQFWVDGVQRGVTSDKGWFYVGLDRDAPAACLIEVQNTTGGRDSTRITVKPGTYDIQKVNGLPQQTVTPTDPAILARIKRDSDLKNLAFTSHDFGDGFRTGFIYPLRDFRVSGRFGNQRVLNGTPTAPHYGFDMAAPAGTHIRAPAQGLVVLAEPDLFYDGGLTLIDHGQGLISMYLHQSKVLVKKGDRVTQAQIIGHVGAKGRATGPHLCWRLKWGDRRMDPSLMVG</sequence>
<dbReference type="PANTHER" id="PTHR21666:SF285">
    <property type="entry name" value="M23 FAMILY METALLOPEPTIDASE"/>
    <property type="match status" value="1"/>
</dbReference>
<dbReference type="CDD" id="cd12797">
    <property type="entry name" value="M23_peptidase"/>
    <property type="match status" value="1"/>
</dbReference>
<dbReference type="RefSeq" id="WP_006274761.1">
    <property type="nucleotide sequence ID" value="NZ_GL883080.1"/>
</dbReference>
<dbReference type="GO" id="GO:0004222">
    <property type="term" value="F:metalloendopeptidase activity"/>
    <property type="evidence" value="ECO:0007669"/>
    <property type="project" value="TreeGrafter"/>
</dbReference>
<evidence type="ECO:0000259" key="1">
    <source>
        <dbReference type="Pfam" id="PF01551"/>
    </source>
</evidence>
<evidence type="ECO:0000313" key="3">
    <source>
        <dbReference type="Proteomes" id="UP000006512"/>
    </source>
</evidence>
<dbReference type="AlphaFoldDB" id="F4QS46"/>
<dbReference type="Proteomes" id="UP000006512">
    <property type="component" value="Unassembled WGS sequence"/>
</dbReference>